<keyword evidence="2 6" id="KW-0812">Transmembrane</keyword>
<evidence type="ECO:0000256" key="5">
    <source>
        <dbReference type="ARBA" id="ARBA00023136"/>
    </source>
</evidence>
<dbReference type="GO" id="GO:0005886">
    <property type="term" value="C:plasma membrane"/>
    <property type="evidence" value="ECO:0007669"/>
    <property type="project" value="TreeGrafter"/>
</dbReference>
<dbReference type="PANTHER" id="PTHR12483">
    <property type="entry name" value="SOLUTE CARRIER FAMILY 31 COPPER TRANSPORTERS"/>
    <property type="match status" value="1"/>
</dbReference>
<dbReference type="GO" id="GO:0005375">
    <property type="term" value="F:copper ion transmembrane transporter activity"/>
    <property type="evidence" value="ECO:0007669"/>
    <property type="project" value="UniProtKB-UniRule"/>
</dbReference>
<comment type="similarity">
    <text evidence="1 6">Belongs to the copper transporter (Ctr) (TC 1.A.56) family. SLC31A subfamily.</text>
</comment>
<dbReference type="InterPro" id="IPR007274">
    <property type="entry name" value="Cop_transporter"/>
</dbReference>
<feature type="region of interest" description="Disordered" evidence="7">
    <location>
        <begin position="1"/>
        <end position="21"/>
    </location>
</feature>
<dbReference type="InParanoid" id="A0A2R6R8D0"/>
<evidence type="ECO:0000256" key="3">
    <source>
        <dbReference type="ARBA" id="ARBA00022796"/>
    </source>
</evidence>
<evidence type="ECO:0000313" key="9">
    <source>
        <dbReference type="Proteomes" id="UP000241394"/>
    </source>
</evidence>
<dbReference type="Pfam" id="PF04145">
    <property type="entry name" value="Ctr"/>
    <property type="match status" value="2"/>
</dbReference>
<proteinExistence type="inferred from homology"/>
<dbReference type="EMBL" id="NKQK01000008">
    <property type="protein sequence ID" value="PSS23790.1"/>
    <property type="molecule type" value="Genomic_DNA"/>
</dbReference>
<evidence type="ECO:0000256" key="4">
    <source>
        <dbReference type="ARBA" id="ARBA00022989"/>
    </source>
</evidence>
<evidence type="ECO:0000256" key="6">
    <source>
        <dbReference type="RuleBase" id="RU367022"/>
    </source>
</evidence>
<dbReference type="Proteomes" id="UP000241394">
    <property type="component" value="Chromosome LG8"/>
</dbReference>
<feature type="transmembrane region" description="Helical" evidence="6">
    <location>
        <begin position="88"/>
        <end position="113"/>
    </location>
</feature>
<reference evidence="9" key="2">
    <citation type="journal article" date="2018" name="BMC Genomics">
        <title>A manually annotated Actinidia chinensis var. chinensis (kiwifruit) genome highlights the challenges associated with draft genomes and gene prediction in plants.</title>
        <authorList>
            <person name="Pilkington S.M."/>
            <person name="Crowhurst R."/>
            <person name="Hilario E."/>
            <person name="Nardozza S."/>
            <person name="Fraser L."/>
            <person name="Peng Y."/>
            <person name="Gunaseelan K."/>
            <person name="Simpson R."/>
            <person name="Tahir J."/>
            <person name="Deroles S.C."/>
            <person name="Templeton K."/>
            <person name="Luo Z."/>
            <person name="Davy M."/>
            <person name="Cheng C."/>
            <person name="McNeilage M."/>
            <person name="Scaglione D."/>
            <person name="Liu Y."/>
            <person name="Zhang Q."/>
            <person name="Datson P."/>
            <person name="De Silva N."/>
            <person name="Gardiner S.E."/>
            <person name="Bassett H."/>
            <person name="Chagne D."/>
            <person name="McCallum J."/>
            <person name="Dzierzon H."/>
            <person name="Deng C."/>
            <person name="Wang Y.Y."/>
            <person name="Barron L."/>
            <person name="Manako K."/>
            <person name="Bowen J."/>
            <person name="Foster T.M."/>
            <person name="Erridge Z.A."/>
            <person name="Tiffin H."/>
            <person name="Waite C.N."/>
            <person name="Davies K.M."/>
            <person name="Grierson E.P."/>
            <person name="Laing W.A."/>
            <person name="Kirk R."/>
            <person name="Chen X."/>
            <person name="Wood M."/>
            <person name="Montefiori M."/>
            <person name="Brummell D.A."/>
            <person name="Schwinn K.E."/>
            <person name="Catanach A."/>
            <person name="Fullerton C."/>
            <person name="Li D."/>
            <person name="Meiyalaghan S."/>
            <person name="Nieuwenhuizen N."/>
            <person name="Read N."/>
            <person name="Prakash R."/>
            <person name="Hunter D."/>
            <person name="Zhang H."/>
            <person name="McKenzie M."/>
            <person name="Knabel M."/>
            <person name="Harris A."/>
            <person name="Allan A.C."/>
            <person name="Gleave A."/>
            <person name="Chen A."/>
            <person name="Janssen B.J."/>
            <person name="Plunkett B."/>
            <person name="Ampomah-Dwamena C."/>
            <person name="Voogd C."/>
            <person name="Leif D."/>
            <person name="Lafferty D."/>
            <person name="Souleyre E.J.F."/>
            <person name="Varkonyi-Gasic E."/>
            <person name="Gambi F."/>
            <person name="Hanley J."/>
            <person name="Yao J.L."/>
            <person name="Cheung J."/>
            <person name="David K.M."/>
            <person name="Warren B."/>
            <person name="Marsh K."/>
            <person name="Snowden K.C."/>
            <person name="Lin-Wang K."/>
            <person name="Brian L."/>
            <person name="Martinez-Sanchez M."/>
            <person name="Wang M."/>
            <person name="Ileperuma N."/>
            <person name="Macnee N."/>
            <person name="Campin R."/>
            <person name="McAtee P."/>
            <person name="Drummond R.S.M."/>
            <person name="Espley R.V."/>
            <person name="Ireland H.S."/>
            <person name="Wu R."/>
            <person name="Atkinson R.G."/>
            <person name="Karunairetnam S."/>
            <person name="Bulley S."/>
            <person name="Chunkath S."/>
            <person name="Hanley Z."/>
            <person name="Storey R."/>
            <person name="Thrimawithana A.H."/>
            <person name="Thomson S."/>
            <person name="David C."/>
            <person name="Testolin R."/>
            <person name="Huang H."/>
            <person name="Hellens R.P."/>
            <person name="Schaffer R.J."/>
        </authorList>
    </citation>
    <scope>NUCLEOTIDE SEQUENCE [LARGE SCALE GENOMIC DNA]</scope>
    <source>
        <strain evidence="9">cv. Red5</strain>
    </source>
</reference>
<name>A0A2R6R8D0_ACTCC</name>
<protein>
    <recommendedName>
        <fullName evidence="6">Copper transport protein</fullName>
    </recommendedName>
</protein>
<dbReference type="PANTHER" id="PTHR12483:SF94">
    <property type="entry name" value="COPPER TRANSPORTER 4"/>
    <property type="match status" value="1"/>
</dbReference>
<dbReference type="OrthoDB" id="73901at2759"/>
<keyword evidence="9" id="KW-1185">Reference proteome</keyword>
<feature type="transmembrane region" description="Helical" evidence="6">
    <location>
        <begin position="56"/>
        <end position="76"/>
    </location>
</feature>
<comment type="subcellular location">
    <subcellularLocation>
        <location evidence="6">Membrane</location>
        <topology evidence="6">Multi-pass membrane protein</topology>
    </subcellularLocation>
</comment>
<sequence>METMHHNFAAAPPPPPPHNATAGGHIHHRRMLMHMTFYWGTCAEVLFSGWPGSDRVMYALALVFVFTLAVLVEWFSRCNLIKPGANRVGLGFFRAGLHAVRIGFTYMLMLALISFNGGVFIAAVSGHAVGFLLFGSRVLGKGSG</sequence>
<gene>
    <name evidence="8" type="ORF">CEY00_Acc08614</name>
</gene>
<dbReference type="STRING" id="1590841.A0A2R6R8D0"/>
<dbReference type="AlphaFoldDB" id="A0A2R6R8D0"/>
<dbReference type="OMA" id="HTAFYWG"/>
<accession>A0A2R6R8D0</accession>
<evidence type="ECO:0000256" key="1">
    <source>
        <dbReference type="ARBA" id="ARBA00006921"/>
    </source>
</evidence>
<organism evidence="8 9">
    <name type="scientific">Actinidia chinensis var. chinensis</name>
    <name type="common">Chinese soft-hair kiwi</name>
    <dbReference type="NCBI Taxonomy" id="1590841"/>
    <lineage>
        <taxon>Eukaryota</taxon>
        <taxon>Viridiplantae</taxon>
        <taxon>Streptophyta</taxon>
        <taxon>Embryophyta</taxon>
        <taxon>Tracheophyta</taxon>
        <taxon>Spermatophyta</taxon>
        <taxon>Magnoliopsida</taxon>
        <taxon>eudicotyledons</taxon>
        <taxon>Gunneridae</taxon>
        <taxon>Pentapetalae</taxon>
        <taxon>asterids</taxon>
        <taxon>Ericales</taxon>
        <taxon>Actinidiaceae</taxon>
        <taxon>Actinidia</taxon>
    </lineage>
</organism>
<keyword evidence="3 6" id="KW-0187">Copper transport</keyword>
<evidence type="ECO:0000256" key="7">
    <source>
        <dbReference type="SAM" id="MobiDB-lite"/>
    </source>
</evidence>
<keyword evidence="6" id="KW-0406">Ion transport</keyword>
<keyword evidence="4 6" id="KW-1133">Transmembrane helix</keyword>
<comment type="caution">
    <text evidence="8">The sequence shown here is derived from an EMBL/GenBank/DDBJ whole genome shotgun (WGS) entry which is preliminary data.</text>
</comment>
<dbReference type="FunCoup" id="A0A2R6R8D0">
    <property type="interactions" value="1312"/>
</dbReference>
<dbReference type="Gramene" id="PSS23790">
    <property type="protein sequence ID" value="PSS23790"/>
    <property type="gene ID" value="CEY00_Acc08614"/>
</dbReference>
<evidence type="ECO:0000313" key="8">
    <source>
        <dbReference type="EMBL" id="PSS23790.1"/>
    </source>
</evidence>
<keyword evidence="6" id="KW-0813">Transport</keyword>
<reference evidence="8 9" key="1">
    <citation type="submission" date="2017-07" db="EMBL/GenBank/DDBJ databases">
        <title>An improved, manually edited Actinidia chinensis var. chinensis (kiwifruit) genome highlights the challenges associated with draft genomes and gene prediction in plants.</title>
        <authorList>
            <person name="Pilkington S."/>
            <person name="Crowhurst R."/>
            <person name="Hilario E."/>
            <person name="Nardozza S."/>
            <person name="Fraser L."/>
            <person name="Peng Y."/>
            <person name="Gunaseelan K."/>
            <person name="Simpson R."/>
            <person name="Tahir J."/>
            <person name="Deroles S."/>
            <person name="Templeton K."/>
            <person name="Luo Z."/>
            <person name="Davy M."/>
            <person name="Cheng C."/>
            <person name="Mcneilage M."/>
            <person name="Scaglione D."/>
            <person name="Liu Y."/>
            <person name="Zhang Q."/>
            <person name="Datson P."/>
            <person name="De Silva N."/>
            <person name="Gardiner S."/>
            <person name="Bassett H."/>
            <person name="Chagne D."/>
            <person name="Mccallum J."/>
            <person name="Dzierzon H."/>
            <person name="Deng C."/>
            <person name="Wang Y.-Y."/>
            <person name="Barron N."/>
            <person name="Manako K."/>
            <person name="Bowen J."/>
            <person name="Foster T."/>
            <person name="Erridge Z."/>
            <person name="Tiffin H."/>
            <person name="Waite C."/>
            <person name="Davies K."/>
            <person name="Grierson E."/>
            <person name="Laing W."/>
            <person name="Kirk R."/>
            <person name="Chen X."/>
            <person name="Wood M."/>
            <person name="Montefiori M."/>
            <person name="Brummell D."/>
            <person name="Schwinn K."/>
            <person name="Catanach A."/>
            <person name="Fullerton C."/>
            <person name="Li D."/>
            <person name="Meiyalaghan S."/>
            <person name="Nieuwenhuizen N."/>
            <person name="Read N."/>
            <person name="Prakash R."/>
            <person name="Hunter D."/>
            <person name="Zhang H."/>
            <person name="Mckenzie M."/>
            <person name="Knabel M."/>
            <person name="Harris A."/>
            <person name="Allan A."/>
            <person name="Chen A."/>
            <person name="Janssen B."/>
            <person name="Plunkett B."/>
            <person name="Dwamena C."/>
            <person name="Voogd C."/>
            <person name="Leif D."/>
            <person name="Lafferty D."/>
            <person name="Souleyre E."/>
            <person name="Varkonyi-Gasic E."/>
            <person name="Gambi F."/>
            <person name="Hanley J."/>
            <person name="Yao J.-L."/>
            <person name="Cheung J."/>
            <person name="David K."/>
            <person name="Warren B."/>
            <person name="Marsh K."/>
            <person name="Snowden K."/>
            <person name="Lin-Wang K."/>
            <person name="Brian L."/>
            <person name="Martinez-Sanchez M."/>
            <person name="Wang M."/>
            <person name="Ileperuma N."/>
            <person name="Macnee N."/>
            <person name="Campin R."/>
            <person name="Mcatee P."/>
            <person name="Drummond R."/>
            <person name="Espley R."/>
            <person name="Ireland H."/>
            <person name="Wu R."/>
            <person name="Atkinson R."/>
            <person name="Karunairetnam S."/>
            <person name="Bulley S."/>
            <person name="Chunkath S."/>
            <person name="Hanley Z."/>
            <person name="Storey R."/>
            <person name="Thrimawithana A."/>
            <person name="Thomson S."/>
            <person name="David C."/>
            <person name="Testolin R."/>
        </authorList>
    </citation>
    <scope>NUCLEOTIDE SEQUENCE [LARGE SCALE GENOMIC DNA]</scope>
    <source>
        <strain evidence="9">cv. Red5</strain>
        <tissue evidence="8">Young leaf</tissue>
    </source>
</reference>
<keyword evidence="5 6" id="KW-0472">Membrane</keyword>
<evidence type="ECO:0000256" key="2">
    <source>
        <dbReference type="ARBA" id="ARBA00022692"/>
    </source>
</evidence>
<keyword evidence="6" id="KW-0186">Copper</keyword>